<dbReference type="Gene3D" id="3.40.50.1110">
    <property type="entry name" value="SGNH hydrolase"/>
    <property type="match status" value="1"/>
</dbReference>
<dbReference type="AlphaFoldDB" id="A0A437QBJ8"/>
<reference evidence="1 2" key="1">
    <citation type="submission" date="2019-01" db="EMBL/GenBank/DDBJ databases">
        <authorList>
            <person name="Chen W.-M."/>
        </authorList>
    </citation>
    <scope>NUCLEOTIDE SEQUENCE [LARGE SCALE GENOMIC DNA]</scope>
    <source>
        <strain evidence="1 2">KYPC3</strain>
    </source>
</reference>
<accession>A0A437QBJ8</accession>
<protein>
    <submittedName>
        <fullName evidence="1">SGNH/GDSL hydrolase family protein</fullName>
    </submittedName>
</protein>
<dbReference type="EMBL" id="SACS01000038">
    <property type="protein sequence ID" value="RVU31865.1"/>
    <property type="molecule type" value="Genomic_DNA"/>
</dbReference>
<dbReference type="OrthoDB" id="239390at2"/>
<keyword evidence="1" id="KW-0378">Hydrolase</keyword>
<keyword evidence="2" id="KW-1185">Reference proteome</keyword>
<proteinExistence type="predicted"/>
<evidence type="ECO:0000313" key="1">
    <source>
        <dbReference type="EMBL" id="RVU31865.1"/>
    </source>
</evidence>
<organism evidence="1 2">
    <name type="scientific">Rheinheimera riviphila</name>
    <dbReference type="NCBI Taxonomy" id="1834037"/>
    <lineage>
        <taxon>Bacteria</taxon>
        <taxon>Pseudomonadati</taxon>
        <taxon>Pseudomonadota</taxon>
        <taxon>Gammaproteobacteria</taxon>
        <taxon>Chromatiales</taxon>
        <taxon>Chromatiaceae</taxon>
        <taxon>Rheinheimera</taxon>
    </lineage>
</organism>
<gene>
    <name evidence="1" type="ORF">EOE67_19905</name>
</gene>
<evidence type="ECO:0000313" key="2">
    <source>
        <dbReference type="Proteomes" id="UP000283077"/>
    </source>
</evidence>
<sequence length="557" mass="61327">MPLLLLLLAEGLLRLVGFGMDLPLFVPHPAHPAYLTPRPDAVLRFVPTGVTPPNVTIEPQYFLAEKPANGLRIFVQGESSAAGYPYGLGASLAGLLEGRLRRSWPEHQVEVINTAMSAVNSYSMLSYANDIIAQQPDAVLIYAGHNEYVGILGVGAAESGLDSSVFTRLSLALRPYRLYQAVEQLTTAIAPAGTEQTAAPQQKRTLMARLAKSQFIALHSELYQAGLAQYQRNLTTLLGNYQQAGVPVFLATVASNIADQPPFQSPPLTTSQRQLLAELASSNPGADPKSNAIKLAALRDMIEEQQHGLLAFELGQWLRSQQRFDEAKIYLELARDLDQLRFRAPSDINKIHRQLAVAFGATLVETEQALAQHSTGGLIGRELMLEHLHPNLPGYFVIADRFYQALAAQQQQLPKMTVQESTAQAWTLRPVLPAEEYAAFARIATLTADYPFVEKAQPVQLPKANDWQQQLGLDFFADNISWLTLMQQSLAKYQAAGDLPMQLKTSLILADAMPEQAQLQATAARLLQQQGRHSESQYYQQRCQRAPSIAGRPVSCR</sequence>
<name>A0A437QBJ8_9GAMM</name>
<dbReference type="SUPFAM" id="SSF52266">
    <property type="entry name" value="SGNH hydrolase"/>
    <property type="match status" value="1"/>
</dbReference>
<dbReference type="InterPro" id="IPR036514">
    <property type="entry name" value="SGNH_hydro_sf"/>
</dbReference>
<dbReference type="GO" id="GO:0016788">
    <property type="term" value="F:hydrolase activity, acting on ester bonds"/>
    <property type="evidence" value="ECO:0007669"/>
    <property type="project" value="UniProtKB-ARBA"/>
</dbReference>
<comment type="caution">
    <text evidence="1">The sequence shown here is derived from an EMBL/GenBank/DDBJ whole genome shotgun (WGS) entry which is preliminary data.</text>
</comment>
<dbReference type="Proteomes" id="UP000283077">
    <property type="component" value="Unassembled WGS sequence"/>
</dbReference>